<sequence length="87" mass="9827">MDWLKFFRSEPKNTASIAKERLKVVVAHQREGRPGGGPAYIGQLREEILAVVRKYVQVPDSAVNVQLQREDGLEVLEMNIALPDAQR</sequence>
<evidence type="ECO:0000256" key="5">
    <source>
        <dbReference type="ARBA" id="ARBA00025265"/>
    </source>
</evidence>
<dbReference type="Proteomes" id="UP000238220">
    <property type="component" value="Unassembled WGS sequence"/>
</dbReference>
<comment type="caution">
    <text evidence="7">The sequence shown here is derived from an EMBL/GenBank/DDBJ whole genome shotgun (WGS) entry which is preliminary data.</text>
</comment>
<dbReference type="NCBIfam" id="NF001422">
    <property type="entry name" value="PRK00296.1"/>
    <property type="match status" value="1"/>
</dbReference>
<keyword evidence="4 6" id="KW-0131">Cell cycle</keyword>
<keyword evidence="3 6" id="KW-0132">Cell division</keyword>
<dbReference type="Pfam" id="PF03776">
    <property type="entry name" value="MinE"/>
    <property type="match status" value="1"/>
</dbReference>
<evidence type="ECO:0000256" key="1">
    <source>
        <dbReference type="ARBA" id="ARBA00008168"/>
    </source>
</evidence>
<comment type="similarity">
    <text evidence="1 6">Belongs to the MinE family.</text>
</comment>
<proteinExistence type="inferred from homology"/>
<dbReference type="SUPFAM" id="SSF55229">
    <property type="entry name" value="Cell division protein MinE topological specificity domain"/>
    <property type="match status" value="1"/>
</dbReference>
<protein>
    <recommendedName>
        <fullName evidence="2 6">Cell division topological specificity factor</fullName>
    </recommendedName>
</protein>
<dbReference type="InterPro" id="IPR036707">
    <property type="entry name" value="MinE_sf"/>
</dbReference>
<reference evidence="7 8" key="1">
    <citation type="submission" date="2018-02" db="EMBL/GenBank/DDBJ databases">
        <title>Genome sequencing of Solimonas sp. HR-BB.</title>
        <authorList>
            <person name="Lee Y."/>
            <person name="Jeon C.O."/>
        </authorList>
    </citation>
    <scope>NUCLEOTIDE SEQUENCE [LARGE SCALE GENOMIC DNA]</scope>
    <source>
        <strain evidence="7 8">HR-BB</strain>
    </source>
</reference>
<dbReference type="Gene3D" id="3.30.1070.10">
    <property type="entry name" value="Cell division topological specificity factor MinE"/>
    <property type="match status" value="1"/>
</dbReference>
<evidence type="ECO:0000256" key="6">
    <source>
        <dbReference type="HAMAP-Rule" id="MF_00262"/>
    </source>
</evidence>
<dbReference type="GO" id="GO:0042802">
    <property type="term" value="F:identical protein binding"/>
    <property type="evidence" value="ECO:0007669"/>
    <property type="project" value="UniProtKB-ARBA"/>
</dbReference>
<name>A0A2S5TLX2_9GAMM</name>
<dbReference type="HAMAP" id="MF_00262">
    <property type="entry name" value="MinE"/>
    <property type="match status" value="1"/>
</dbReference>
<dbReference type="GO" id="GO:0032955">
    <property type="term" value="P:regulation of division septum assembly"/>
    <property type="evidence" value="ECO:0007669"/>
    <property type="project" value="InterPro"/>
</dbReference>
<dbReference type="GO" id="GO:0051301">
    <property type="term" value="P:cell division"/>
    <property type="evidence" value="ECO:0007669"/>
    <property type="project" value="UniProtKB-KW"/>
</dbReference>
<dbReference type="FunFam" id="3.30.1070.10:FF:000001">
    <property type="entry name" value="Cell division topological specificity factor"/>
    <property type="match status" value="1"/>
</dbReference>
<dbReference type="NCBIfam" id="TIGR01215">
    <property type="entry name" value="minE"/>
    <property type="match status" value="1"/>
</dbReference>
<evidence type="ECO:0000256" key="4">
    <source>
        <dbReference type="ARBA" id="ARBA00023306"/>
    </source>
</evidence>
<accession>A0A2S5TLX2</accession>
<keyword evidence="8" id="KW-1185">Reference proteome</keyword>
<evidence type="ECO:0000256" key="2">
    <source>
        <dbReference type="ARBA" id="ARBA00020112"/>
    </source>
</evidence>
<dbReference type="InterPro" id="IPR005527">
    <property type="entry name" value="MinE"/>
</dbReference>
<evidence type="ECO:0000313" key="8">
    <source>
        <dbReference type="Proteomes" id="UP000238220"/>
    </source>
</evidence>
<dbReference type="OrthoDB" id="9802655at2"/>
<dbReference type="EMBL" id="PSNW01000001">
    <property type="protein sequence ID" value="PPE75983.1"/>
    <property type="molecule type" value="Genomic_DNA"/>
</dbReference>
<gene>
    <name evidence="6" type="primary">minE</name>
    <name evidence="7" type="ORF">C3942_03630</name>
</gene>
<comment type="function">
    <text evidence="5 6">Prevents the cell division inhibition by proteins MinC and MinD at internal division sites while permitting inhibition at polar sites. This ensures cell division at the proper site by restricting the formation of a division septum at the midpoint of the long axis of the cell.</text>
</comment>
<dbReference type="AlphaFoldDB" id="A0A2S5TLX2"/>
<organism evidence="7 8">
    <name type="scientific">Solimonas fluminis</name>
    <dbReference type="NCBI Taxonomy" id="2086571"/>
    <lineage>
        <taxon>Bacteria</taxon>
        <taxon>Pseudomonadati</taxon>
        <taxon>Pseudomonadota</taxon>
        <taxon>Gammaproteobacteria</taxon>
        <taxon>Nevskiales</taxon>
        <taxon>Nevskiaceae</taxon>
        <taxon>Solimonas</taxon>
    </lineage>
</organism>
<evidence type="ECO:0000313" key="7">
    <source>
        <dbReference type="EMBL" id="PPE75983.1"/>
    </source>
</evidence>
<evidence type="ECO:0000256" key="3">
    <source>
        <dbReference type="ARBA" id="ARBA00022618"/>
    </source>
</evidence>
<dbReference type="RefSeq" id="WP_104228948.1">
    <property type="nucleotide sequence ID" value="NZ_PSNW01000001.1"/>
</dbReference>